<accession>A0ABR7HV35</accession>
<dbReference type="EMBL" id="JACOPR010000007">
    <property type="protein sequence ID" value="MBC5731384.1"/>
    <property type="molecule type" value="Genomic_DNA"/>
</dbReference>
<comment type="domain">
    <text evidence="8">The N-terminal region contains the highly conserved SGGXDS motif, predicted to be a P-loop motif involved in ATP binding.</text>
</comment>
<protein>
    <recommendedName>
        <fullName evidence="8">tRNA(Ile)-lysidine synthase</fullName>
        <ecNumber evidence="8">6.3.4.19</ecNumber>
    </recommendedName>
    <alternativeName>
        <fullName evidence="8">tRNA(Ile)-2-lysyl-cytidine synthase</fullName>
    </alternativeName>
    <alternativeName>
        <fullName evidence="8">tRNA(Ile)-lysidine synthetase</fullName>
    </alternativeName>
</protein>
<reference evidence="10 11" key="1">
    <citation type="submission" date="2020-08" db="EMBL/GenBank/DDBJ databases">
        <title>Genome public.</title>
        <authorList>
            <person name="Liu C."/>
            <person name="Sun Q."/>
        </authorList>
    </citation>
    <scope>NUCLEOTIDE SEQUENCE [LARGE SCALE GENOMIC DNA]</scope>
    <source>
        <strain evidence="10 11">New-38</strain>
    </source>
</reference>
<keyword evidence="6 8" id="KW-0067">ATP-binding</keyword>
<evidence type="ECO:0000256" key="5">
    <source>
        <dbReference type="ARBA" id="ARBA00022741"/>
    </source>
</evidence>
<keyword evidence="4 8" id="KW-0819">tRNA processing</keyword>
<feature type="binding site" evidence="8">
    <location>
        <begin position="31"/>
        <end position="36"/>
    </location>
    <ligand>
        <name>ATP</name>
        <dbReference type="ChEBI" id="CHEBI:30616"/>
    </ligand>
</feature>
<dbReference type="InterPro" id="IPR012796">
    <property type="entry name" value="Lysidine-tRNA-synth_C"/>
</dbReference>
<name>A0ABR7HV35_9FIRM</name>
<dbReference type="SUPFAM" id="SSF56037">
    <property type="entry name" value="PheT/TilS domain"/>
    <property type="match status" value="1"/>
</dbReference>
<evidence type="ECO:0000256" key="6">
    <source>
        <dbReference type="ARBA" id="ARBA00022840"/>
    </source>
</evidence>
<dbReference type="PANTHER" id="PTHR43033:SF1">
    <property type="entry name" value="TRNA(ILE)-LYSIDINE SYNTHASE-RELATED"/>
    <property type="match status" value="1"/>
</dbReference>
<evidence type="ECO:0000313" key="11">
    <source>
        <dbReference type="Proteomes" id="UP000660021"/>
    </source>
</evidence>
<dbReference type="RefSeq" id="WP_186964011.1">
    <property type="nucleotide sequence ID" value="NZ_JACOPR010000007.1"/>
</dbReference>
<dbReference type="NCBIfam" id="TIGR02433">
    <property type="entry name" value="lysidine_TilS_C"/>
    <property type="match status" value="1"/>
</dbReference>
<dbReference type="InterPro" id="IPR014729">
    <property type="entry name" value="Rossmann-like_a/b/a_fold"/>
</dbReference>
<dbReference type="SUPFAM" id="SSF52402">
    <property type="entry name" value="Adenine nucleotide alpha hydrolases-like"/>
    <property type="match status" value="1"/>
</dbReference>
<dbReference type="SUPFAM" id="SSF82829">
    <property type="entry name" value="MesJ substrate recognition domain-like"/>
    <property type="match status" value="1"/>
</dbReference>
<evidence type="ECO:0000256" key="4">
    <source>
        <dbReference type="ARBA" id="ARBA00022694"/>
    </source>
</evidence>
<dbReference type="Gene3D" id="3.30.465.60">
    <property type="match status" value="1"/>
</dbReference>
<comment type="caution">
    <text evidence="10">The sequence shown here is derived from an EMBL/GenBank/DDBJ whole genome shotgun (WGS) entry which is preliminary data.</text>
</comment>
<dbReference type="SMART" id="SM00977">
    <property type="entry name" value="TilS_C"/>
    <property type="match status" value="1"/>
</dbReference>
<keyword evidence="5 8" id="KW-0547">Nucleotide-binding</keyword>
<dbReference type="NCBIfam" id="TIGR02432">
    <property type="entry name" value="lysidine_TilS_N"/>
    <property type="match status" value="1"/>
</dbReference>
<dbReference type="Pfam" id="PF11734">
    <property type="entry name" value="TilS_C"/>
    <property type="match status" value="1"/>
</dbReference>
<dbReference type="HAMAP" id="MF_01161">
    <property type="entry name" value="tRNA_Ile_lys_synt"/>
    <property type="match status" value="1"/>
</dbReference>
<evidence type="ECO:0000256" key="3">
    <source>
        <dbReference type="ARBA" id="ARBA00022598"/>
    </source>
</evidence>
<keyword evidence="3 8" id="KW-0436">Ligase</keyword>
<evidence type="ECO:0000259" key="9">
    <source>
        <dbReference type="SMART" id="SM00977"/>
    </source>
</evidence>
<dbReference type="Pfam" id="PF01171">
    <property type="entry name" value="ATP_bind_3"/>
    <property type="match status" value="1"/>
</dbReference>
<dbReference type="InterPro" id="IPR011063">
    <property type="entry name" value="TilS/TtcA_N"/>
</dbReference>
<evidence type="ECO:0000313" key="10">
    <source>
        <dbReference type="EMBL" id="MBC5731384.1"/>
    </source>
</evidence>
<feature type="domain" description="Lysidine-tRNA(Ile) synthetase C-terminal" evidence="9">
    <location>
        <begin position="379"/>
        <end position="449"/>
    </location>
</feature>
<comment type="similarity">
    <text evidence="8">Belongs to the tRNA(Ile)-lysidine synthase family.</text>
</comment>
<keyword evidence="11" id="KW-1185">Reference proteome</keyword>
<dbReference type="CDD" id="cd01992">
    <property type="entry name" value="TilS_N"/>
    <property type="match status" value="1"/>
</dbReference>
<dbReference type="Gene3D" id="3.40.50.620">
    <property type="entry name" value="HUPs"/>
    <property type="match status" value="1"/>
</dbReference>
<evidence type="ECO:0000256" key="8">
    <source>
        <dbReference type="HAMAP-Rule" id="MF_01161"/>
    </source>
</evidence>
<comment type="subcellular location">
    <subcellularLocation>
        <location evidence="1 8">Cytoplasm</location>
    </subcellularLocation>
</comment>
<gene>
    <name evidence="8 10" type="primary">tilS</name>
    <name evidence="10" type="ORF">H8S34_11140</name>
</gene>
<sequence>MTASQLPGGFAALTREYAMLPPGGRILCAVSGGADSVCLLHLLRRQAEEVGFSLFAAHYDHQLRGEESTRDASFVENLCREWQIPLTLGRGDVAEEARRRRAGLEETAREMRYAFLEETARTLDCSLIATAHNADDNVETALLHLIRGAGLQGLSGMAPRRGSLIRPLLSTGRAEIVEYLRQENLPYVEDSSNQDITFTRNRIRHEVLPLLHQINPQFSQRMGQTLRSLRADHDFLTAQAAQVAQNARWAEDDLVIEARHIAQAPDAIAPRAVRWLLGMLGDGSDDCTAAHLSAVVELARGEDPSAVVFLPGGKMAQRVYRELLFTTRQPPQALTPAPLTLEGETCPAGALWACRCRRTVCPAQSPPGVYYVAAFQGTPVLRPRQTGDEIRLPGRDTKTIKKLLIDHKFPRRDRDRLPVLADEGGVVALAGFGPEVTRLAQPGEAAYEISFYLPSTPHKTV</sequence>
<keyword evidence="2 8" id="KW-0963">Cytoplasm</keyword>
<evidence type="ECO:0000256" key="1">
    <source>
        <dbReference type="ARBA" id="ARBA00004496"/>
    </source>
</evidence>
<evidence type="ECO:0000256" key="2">
    <source>
        <dbReference type="ARBA" id="ARBA00022490"/>
    </source>
</evidence>
<proteinExistence type="inferred from homology"/>
<comment type="function">
    <text evidence="8">Ligates lysine onto the cytidine present at position 34 of the AUA codon-specific tRNA(Ile) that contains the anticodon CAU, in an ATP-dependent manner. Cytidine is converted to lysidine, thus changing the amino acid specificity of the tRNA from methionine to isoleucine.</text>
</comment>
<organism evidence="10 11">
    <name type="scientific">Pseudoflavonifractor hominis</name>
    <dbReference type="NCBI Taxonomy" id="2763059"/>
    <lineage>
        <taxon>Bacteria</taxon>
        <taxon>Bacillati</taxon>
        <taxon>Bacillota</taxon>
        <taxon>Clostridia</taxon>
        <taxon>Eubacteriales</taxon>
        <taxon>Oscillospiraceae</taxon>
        <taxon>Pseudoflavonifractor</taxon>
    </lineage>
</organism>
<dbReference type="Proteomes" id="UP000660021">
    <property type="component" value="Unassembled WGS sequence"/>
</dbReference>
<dbReference type="InterPro" id="IPR012795">
    <property type="entry name" value="tRNA_Ile_lys_synt_N"/>
</dbReference>
<dbReference type="InterPro" id="IPR012094">
    <property type="entry name" value="tRNA_Ile_lys_synt"/>
</dbReference>
<evidence type="ECO:0000256" key="7">
    <source>
        <dbReference type="ARBA" id="ARBA00048539"/>
    </source>
</evidence>
<dbReference type="GO" id="GO:0032267">
    <property type="term" value="F:tRNA(Ile)-lysidine synthase activity"/>
    <property type="evidence" value="ECO:0007669"/>
    <property type="project" value="UniProtKB-EC"/>
</dbReference>
<comment type="catalytic activity">
    <reaction evidence="7 8">
        <text>cytidine(34) in tRNA(Ile2) + L-lysine + ATP = lysidine(34) in tRNA(Ile2) + AMP + diphosphate + H(+)</text>
        <dbReference type="Rhea" id="RHEA:43744"/>
        <dbReference type="Rhea" id="RHEA-COMP:10625"/>
        <dbReference type="Rhea" id="RHEA-COMP:10670"/>
        <dbReference type="ChEBI" id="CHEBI:15378"/>
        <dbReference type="ChEBI" id="CHEBI:30616"/>
        <dbReference type="ChEBI" id="CHEBI:32551"/>
        <dbReference type="ChEBI" id="CHEBI:33019"/>
        <dbReference type="ChEBI" id="CHEBI:82748"/>
        <dbReference type="ChEBI" id="CHEBI:83665"/>
        <dbReference type="ChEBI" id="CHEBI:456215"/>
        <dbReference type="EC" id="6.3.4.19"/>
    </reaction>
</comment>
<dbReference type="EC" id="6.3.4.19" evidence="8"/>
<dbReference type="PANTHER" id="PTHR43033">
    <property type="entry name" value="TRNA(ILE)-LYSIDINE SYNTHASE-RELATED"/>
    <property type="match status" value="1"/>
</dbReference>